<evidence type="ECO:0000259" key="6">
    <source>
        <dbReference type="PROSITE" id="PS50103"/>
    </source>
</evidence>
<evidence type="ECO:0000256" key="3">
    <source>
        <dbReference type="ARBA" id="ARBA00022771"/>
    </source>
</evidence>
<name>A0A9Q0LR04_ANAIG</name>
<keyword evidence="8" id="KW-1185">Reference proteome</keyword>
<dbReference type="GO" id="GO:0003729">
    <property type="term" value="F:mRNA binding"/>
    <property type="evidence" value="ECO:0007669"/>
    <property type="project" value="InterPro"/>
</dbReference>
<feature type="domain" description="C3H1-type" evidence="6">
    <location>
        <begin position="79"/>
        <end position="107"/>
    </location>
</feature>
<dbReference type="AlphaFoldDB" id="A0A9Q0LR04"/>
<dbReference type="Pfam" id="PF00642">
    <property type="entry name" value="zf-CCCH"/>
    <property type="match status" value="2"/>
</dbReference>
<dbReference type="InterPro" id="IPR000571">
    <property type="entry name" value="Znf_CCCH"/>
</dbReference>
<dbReference type="InterPro" id="IPR036855">
    <property type="entry name" value="Znf_CCCH_sf"/>
</dbReference>
<dbReference type="PANTHER" id="PTHR12547">
    <property type="entry name" value="CCCH ZINC FINGER/TIS11-RELATED"/>
    <property type="match status" value="1"/>
</dbReference>
<sequence length="178" mass="20788">MGSLAANSNQTINFLLNHSIKSNNFKNPKRFVNKIKTIESKKNGNEVLSKKSLKKKITKKKEYQEQNLSYSKNQLSPSLYKTELCRSWEETGFCKYGGKCQFAHGEHELRNIARHPKYKTQVCKSFHKDGFCCYGKRCRFIHDKIESTTNPTQFELFSLEPKAEEEPPKRLNIFRLLC</sequence>
<dbReference type="InterPro" id="IPR045877">
    <property type="entry name" value="ZFP36-like"/>
</dbReference>
<protein>
    <submittedName>
        <fullName evidence="7">mRNA decay activator protein zfp36l1</fullName>
    </submittedName>
</protein>
<feature type="zinc finger region" description="C3H1-type" evidence="5">
    <location>
        <begin position="117"/>
        <end position="145"/>
    </location>
</feature>
<keyword evidence="3 5" id="KW-0863">Zinc-finger</keyword>
<reference evidence="7" key="1">
    <citation type="submission" date="2022-10" db="EMBL/GenBank/DDBJ databases">
        <title>Novel sulphate-reducing endosymbionts in the free-living metamonad Anaeramoeba.</title>
        <authorList>
            <person name="Jerlstrom-Hultqvist J."/>
            <person name="Cepicka I."/>
            <person name="Gallot-Lavallee L."/>
            <person name="Salas-Leiva D."/>
            <person name="Curtis B.A."/>
            <person name="Zahonova K."/>
            <person name="Pipaliya S."/>
            <person name="Dacks J."/>
            <person name="Roger A.J."/>
        </authorList>
    </citation>
    <scope>NUCLEOTIDE SEQUENCE</scope>
    <source>
        <strain evidence="7">BMAN</strain>
    </source>
</reference>
<evidence type="ECO:0000256" key="5">
    <source>
        <dbReference type="PROSITE-ProRule" id="PRU00723"/>
    </source>
</evidence>
<gene>
    <name evidence="7" type="ORF">M0811_00274</name>
</gene>
<dbReference type="Gene3D" id="4.10.1000.10">
    <property type="entry name" value="Zinc finger, CCCH-type"/>
    <property type="match status" value="2"/>
</dbReference>
<dbReference type="OrthoDB" id="410307at2759"/>
<proteinExistence type="predicted"/>
<feature type="domain" description="C3H1-type" evidence="6">
    <location>
        <begin position="117"/>
        <end position="145"/>
    </location>
</feature>
<evidence type="ECO:0000256" key="4">
    <source>
        <dbReference type="ARBA" id="ARBA00022833"/>
    </source>
</evidence>
<keyword evidence="2" id="KW-0677">Repeat</keyword>
<dbReference type="EMBL" id="JAPDFW010000059">
    <property type="protein sequence ID" value="KAJ5076954.1"/>
    <property type="molecule type" value="Genomic_DNA"/>
</dbReference>
<dbReference type="GO" id="GO:0008270">
    <property type="term" value="F:zinc ion binding"/>
    <property type="evidence" value="ECO:0007669"/>
    <property type="project" value="UniProtKB-KW"/>
</dbReference>
<comment type="caution">
    <text evidence="7">The sequence shown here is derived from an EMBL/GenBank/DDBJ whole genome shotgun (WGS) entry which is preliminary data.</text>
</comment>
<keyword evidence="4 5" id="KW-0862">Zinc</keyword>
<evidence type="ECO:0000313" key="7">
    <source>
        <dbReference type="EMBL" id="KAJ5076954.1"/>
    </source>
</evidence>
<dbReference type="FunFam" id="4.10.1000.10:FF:000001">
    <property type="entry name" value="zinc finger CCCH domain-containing protein 15-like"/>
    <property type="match status" value="1"/>
</dbReference>
<evidence type="ECO:0000256" key="1">
    <source>
        <dbReference type="ARBA" id="ARBA00022723"/>
    </source>
</evidence>
<evidence type="ECO:0000313" key="8">
    <source>
        <dbReference type="Proteomes" id="UP001149090"/>
    </source>
</evidence>
<organism evidence="7 8">
    <name type="scientific">Anaeramoeba ignava</name>
    <name type="common">Anaerobic marine amoeba</name>
    <dbReference type="NCBI Taxonomy" id="1746090"/>
    <lineage>
        <taxon>Eukaryota</taxon>
        <taxon>Metamonada</taxon>
        <taxon>Anaeramoebidae</taxon>
        <taxon>Anaeramoeba</taxon>
    </lineage>
</organism>
<dbReference type="SMART" id="SM00356">
    <property type="entry name" value="ZnF_C3H1"/>
    <property type="match status" value="2"/>
</dbReference>
<evidence type="ECO:0000256" key="2">
    <source>
        <dbReference type="ARBA" id="ARBA00022737"/>
    </source>
</evidence>
<dbReference type="FunFam" id="4.10.1000.10:FF:000002">
    <property type="entry name" value="Zinc finger protein 36, C3H1 type-like 1"/>
    <property type="match status" value="1"/>
</dbReference>
<dbReference type="PROSITE" id="PS50103">
    <property type="entry name" value="ZF_C3H1"/>
    <property type="match status" value="2"/>
</dbReference>
<dbReference type="Proteomes" id="UP001149090">
    <property type="component" value="Unassembled WGS sequence"/>
</dbReference>
<feature type="zinc finger region" description="C3H1-type" evidence="5">
    <location>
        <begin position="79"/>
        <end position="107"/>
    </location>
</feature>
<dbReference type="PANTHER" id="PTHR12547:SF18">
    <property type="entry name" value="PROTEIN TIS11"/>
    <property type="match status" value="1"/>
</dbReference>
<accession>A0A9Q0LR04</accession>
<keyword evidence="1 5" id="KW-0479">Metal-binding</keyword>
<dbReference type="SUPFAM" id="SSF90229">
    <property type="entry name" value="CCCH zinc finger"/>
    <property type="match status" value="2"/>
</dbReference>